<evidence type="ECO:0000259" key="8">
    <source>
        <dbReference type="SMART" id="SM00382"/>
    </source>
</evidence>
<dbReference type="GO" id="GO:0006952">
    <property type="term" value="P:defense response"/>
    <property type="evidence" value="ECO:0007669"/>
    <property type="project" value="UniProtKB-KW"/>
</dbReference>
<dbReference type="InterPro" id="IPR050905">
    <property type="entry name" value="Plant_NBS-LRR"/>
</dbReference>
<dbReference type="InterPro" id="IPR032675">
    <property type="entry name" value="LRR_dom_sf"/>
</dbReference>
<dbReference type="SUPFAM" id="SSF52047">
    <property type="entry name" value="RNI-like"/>
    <property type="match status" value="1"/>
</dbReference>
<dbReference type="Gene3D" id="3.40.50.300">
    <property type="entry name" value="P-loop containing nucleotide triphosphate hydrolases"/>
    <property type="match status" value="1"/>
</dbReference>
<evidence type="ECO:0000256" key="6">
    <source>
        <dbReference type="SAM" id="Coils"/>
    </source>
</evidence>
<dbReference type="Proteomes" id="UP000823749">
    <property type="component" value="Chromosome 4"/>
</dbReference>
<dbReference type="AlphaFoldDB" id="A0AAV6KIN0"/>
<feature type="region of interest" description="Disordered" evidence="7">
    <location>
        <begin position="131"/>
        <end position="150"/>
    </location>
</feature>
<dbReference type="Gene3D" id="1.10.8.430">
    <property type="entry name" value="Helical domain of apoptotic protease-activating factors"/>
    <property type="match status" value="1"/>
</dbReference>
<name>A0AAV6KIN0_9ERIC</name>
<reference evidence="9" key="1">
    <citation type="submission" date="2020-08" db="EMBL/GenBank/DDBJ databases">
        <title>Plant Genome Project.</title>
        <authorList>
            <person name="Zhang R.-G."/>
        </authorList>
    </citation>
    <scope>NUCLEOTIDE SEQUENCE</scope>
    <source>
        <strain evidence="9">WSP0</strain>
        <tissue evidence="9">Leaf</tissue>
    </source>
</reference>
<evidence type="ECO:0000256" key="3">
    <source>
        <dbReference type="ARBA" id="ARBA00022737"/>
    </source>
</evidence>
<organism evidence="9 10">
    <name type="scientific">Rhododendron griersonianum</name>
    <dbReference type="NCBI Taxonomy" id="479676"/>
    <lineage>
        <taxon>Eukaryota</taxon>
        <taxon>Viridiplantae</taxon>
        <taxon>Streptophyta</taxon>
        <taxon>Embryophyta</taxon>
        <taxon>Tracheophyta</taxon>
        <taxon>Spermatophyta</taxon>
        <taxon>Magnoliopsida</taxon>
        <taxon>eudicotyledons</taxon>
        <taxon>Gunneridae</taxon>
        <taxon>Pentapetalae</taxon>
        <taxon>asterids</taxon>
        <taxon>Ericales</taxon>
        <taxon>Ericaceae</taxon>
        <taxon>Ericoideae</taxon>
        <taxon>Rhodoreae</taxon>
        <taxon>Rhododendron</taxon>
    </lineage>
</organism>
<evidence type="ECO:0000256" key="2">
    <source>
        <dbReference type="ARBA" id="ARBA00022614"/>
    </source>
</evidence>
<dbReference type="InterPro" id="IPR002182">
    <property type="entry name" value="NB-ARC"/>
</dbReference>
<keyword evidence="6" id="KW-0175">Coiled coil</keyword>
<keyword evidence="5" id="KW-0547">Nucleotide-binding</keyword>
<dbReference type="SUPFAM" id="SSF52540">
    <property type="entry name" value="P-loop containing nucleoside triphosphate hydrolases"/>
    <property type="match status" value="1"/>
</dbReference>
<feature type="coiled-coil region" evidence="6">
    <location>
        <begin position="29"/>
        <end position="63"/>
    </location>
</feature>
<evidence type="ECO:0000256" key="1">
    <source>
        <dbReference type="ARBA" id="ARBA00008894"/>
    </source>
</evidence>
<comment type="caution">
    <text evidence="9">The sequence shown here is derived from an EMBL/GenBank/DDBJ whole genome shotgun (WGS) entry which is preliminary data.</text>
</comment>
<dbReference type="FunFam" id="3.40.50.300:FF:001091">
    <property type="entry name" value="Probable disease resistance protein At1g61300"/>
    <property type="match status" value="1"/>
</dbReference>
<dbReference type="PANTHER" id="PTHR33463:SF198">
    <property type="entry name" value="RPP4C3"/>
    <property type="match status" value="1"/>
</dbReference>
<dbReference type="Gene3D" id="1.10.10.10">
    <property type="entry name" value="Winged helix-like DNA-binding domain superfamily/Winged helix DNA-binding domain"/>
    <property type="match status" value="1"/>
</dbReference>
<dbReference type="InterPro" id="IPR036388">
    <property type="entry name" value="WH-like_DNA-bd_sf"/>
</dbReference>
<dbReference type="EMBL" id="JACTNZ010000004">
    <property type="protein sequence ID" value="KAG5552149.1"/>
    <property type="molecule type" value="Genomic_DNA"/>
</dbReference>
<dbReference type="InterPro" id="IPR057135">
    <property type="entry name" value="At4g27190-like_LRR"/>
</dbReference>
<dbReference type="Pfam" id="PF23247">
    <property type="entry name" value="LRR_RPS2"/>
    <property type="match status" value="2"/>
</dbReference>
<feature type="domain" description="AAA+ ATPase" evidence="8">
    <location>
        <begin position="174"/>
        <end position="310"/>
    </location>
</feature>
<keyword evidence="10" id="KW-1185">Reference proteome</keyword>
<gene>
    <name evidence="9" type="ORF">RHGRI_010301</name>
</gene>
<keyword evidence="2" id="KW-0433">Leucine-rich repeat</keyword>
<accession>A0AAV6KIN0</accession>
<dbReference type="Pfam" id="PF00931">
    <property type="entry name" value="NB-ARC"/>
    <property type="match status" value="1"/>
</dbReference>
<dbReference type="GO" id="GO:0043531">
    <property type="term" value="F:ADP binding"/>
    <property type="evidence" value="ECO:0007669"/>
    <property type="project" value="InterPro"/>
</dbReference>
<comment type="similarity">
    <text evidence="1">Belongs to the disease resistance NB-LRR family.</text>
</comment>
<dbReference type="PANTHER" id="PTHR33463">
    <property type="entry name" value="NB-ARC DOMAIN-CONTAINING PROTEIN-RELATED"/>
    <property type="match status" value="1"/>
</dbReference>
<evidence type="ECO:0000313" key="10">
    <source>
        <dbReference type="Proteomes" id="UP000823749"/>
    </source>
</evidence>
<dbReference type="PRINTS" id="PR00364">
    <property type="entry name" value="DISEASERSIST"/>
</dbReference>
<keyword evidence="3" id="KW-0677">Repeat</keyword>
<dbReference type="GO" id="GO:0005524">
    <property type="term" value="F:ATP binding"/>
    <property type="evidence" value="ECO:0007669"/>
    <property type="project" value="UniProtKB-KW"/>
</dbReference>
<keyword evidence="4" id="KW-0611">Plant defense</keyword>
<dbReference type="InterPro" id="IPR042197">
    <property type="entry name" value="Apaf_helical"/>
</dbReference>
<dbReference type="SUPFAM" id="SSF52058">
    <property type="entry name" value="L domain-like"/>
    <property type="match status" value="1"/>
</dbReference>
<dbReference type="InterPro" id="IPR003593">
    <property type="entry name" value="AAA+_ATPase"/>
</dbReference>
<keyword evidence="5" id="KW-0067">ATP-binding</keyword>
<protein>
    <recommendedName>
        <fullName evidence="8">AAA+ ATPase domain-containing protein</fullName>
    </recommendedName>
</protein>
<evidence type="ECO:0000256" key="7">
    <source>
        <dbReference type="SAM" id="MobiDB-lite"/>
    </source>
</evidence>
<evidence type="ECO:0000256" key="5">
    <source>
        <dbReference type="ARBA" id="ARBA00022840"/>
    </source>
</evidence>
<dbReference type="InterPro" id="IPR027417">
    <property type="entry name" value="P-loop_NTPase"/>
</dbReference>
<dbReference type="SMART" id="SM00382">
    <property type="entry name" value="AAA"/>
    <property type="match status" value="1"/>
</dbReference>
<proteinExistence type="inferred from homology"/>
<evidence type="ECO:0000256" key="4">
    <source>
        <dbReference type="ARBA" id="ARBA00022821"/>
    </source>
</evidence>
<dbReference type="Gene3D" id="3.80.10.10">
    <property type="entry name" value="Ribonuclease Inhibitor"/>
    <property type="match status" value="3"/>
</dbReference>
<sequence length="1269" mass="143021">MALDCVLGGIGGKIAEYLIDPIGRQFGYLFDYDTNLQSLRDKVKMLEERRGDVQLLVNQANRKGELIRREVEGWLARVDVANREANNILIQGQANEGCLNGRCQNPKSRHSISRKAKKMVEKVAELHEGGDFTRVSHPAPPPGIESRPTDGIKCFESRSSILKEVMEALKEDGASNMIGICGLGGVGKTTMAKQVAKKAKEEKLFDDVVMATVSQNLEARKIQGEIADLLGFKLVQESDSGRADELRLQLKQKVRILVILDDVWKRVELNDIGIPFGDDHKGCKILVTSRSIEVCNDMGAEKKIPVQILHKEEAWNLFKEVAGIPEDDTNYQSIKREVANECGGLPIAILTVGRALNGKGESSWRSALAQLRKSIGKNIRGVEENVFRLLEWSYNNLESEEARRCFLLCSLFQEDYKVKVEDIVRYGIGLKLFKRIDSVGEARDRVCAHVDHLKKCFLLMDGTDDRCVKMHDVVRDVAVSIASREEHSFLVRCDEALKEWPEEERRGNYGVISMRCTRMFRGLSDNLEFPRLQLLRLESDDKCCIESPESLYQGMKELKVVAISRMEIPSLPSSLRCLANLQTLSLSDCNLLHTDLSVIGGLMNLEILSLTGSNIEELPREIGNLTRLKLLDLLRCAGTRIPHGVLTSLLKLEELYIGKSFTGWDVVEERKDLLLTNACIAELASLPNLVALDINVPKIECWVWPRDVVFLGKIREFDISLGQSHLGYEFECQCFLPSTNQLVLQGLDISRGAMEMLFKVTTKLHLLSVIGVWHSICDLDEDGFKHLSELNVFHCLDLECLVNTSDDQLENEAFCALKNLYLSELPQLKHLWKGPTQLGFLRNLTHVLIRDCPKLGYYVFSLAIARNLMQLHKLTLWNCSELEVIVSDGGGEHEIEAAGEDDDIVFPKLELLSLASLPNFTGFCKGMNAIRMTQLKQLKLVVISKLNCLCPASRSNNDTTIQPLFNKKDALSSIEELDLDNVEDLREIWPGDLQAKLREIEVNYCHELSNILFPSNLIECMEKLERLNVRWCESVEVAFDLGELNIGEGNGNIAIAIFPCLASLTLTELPKLRHVWANYPSRISQGFQNLKSLYVSHCGSLRILVSPFVARLLVNLKELHIRACEAMEAIIDWEEEEVDDGIRTIVFPQLTSLSLENLQLLTSFCPQGWTFQGLLLKEVRIWNCPALNSDSLPSAVQRAINEERYNGLDFAVFGRPDHLKIMKKRMMMVMKGYNGCYLNIFEDAIDQLVQSMNGGLDEAISDTYFTMQA</sequence>
<evidence type="ECO:0000313" key="9">
    <source>
        <dbReference type="EMBL" id="KAG5552149.1"/>
    </source>
</evidence>